<dbReference type="SUPFAM" id="SSF48452">
    <property type="entry name" value="TPR-like"/>
    <property type="match status" value="1"/>
</dbReference>
<dbReference type="Gene3D" id="3.90.550.10">
    <property type="entry name" value="Spore Coat Polysaccharide Biosynthesis Protein SpsA, Chain A"/>
    <property type="match status" value="1"/>
</dbReference>
<dbReference type="PANTHER" id="PTHR43630:SF2">
    <property type="entry name" value="GLYCOSYLTRANSFERASE"/>
    <property type="match status" value="1"/>
</dbReference>
<dbReference type="PANTHER" id="PTHR43630">
    <property type="entry name" value="POLY-BETA-1,6-N-ACETYL-D-GLUCOSAMINE SYNTHASE"/>
    <property type="match status" value="1"/>
</dbReference>
<proteinExistence type="predicted"/>
<dbReference type="EMBL" id="LR796174">
    <property type="protein sequence ID" value="CAB4123479.1"/>
    <property type="molecule type" value="Genomic_DNA"/>
</dbReference>
<reference evidence="1" key="1">
    <citation type="submission" date="2020-04" db="EMBL/GenBank/DDBJ databases">
        <authorList>
            <person name="Chiriac C."/>
            <person name="Salcher M."/>
            <person name="Ghai R."/>
            <person name="Kavagutti S V."/>
        </authorList>
    </citation>
    <scope>NUCLEOTIDE SEQUENCE</scope>
</reference>
<dbReference type="SUPFAM" id="SSF53448">
    <property type="entry name" value="Nucleotide-diphospho-sugar transferases"/>
    <property type="match status" value="1"/>
</dbReference>
<organism evidence="1">
    <name type="scientific">uncultured Caudovirales phage</name>
    <dbReference type="NCBI Taxonomy" id="2100421"/>
    <lineage>
        <taxon>Viruses</taxon>
        <taxon>Duplodnaviria</taxon>
        <taxon>Heunggongvirae</taxon>
        <taxon>Uroviricota</taxon>
        <taxon>Caudoviricetes</taxon>
        <taxon>Peduoviridae</taxon>
        <taxon>Maltschvirus</taxon>
        <taxon>Maltschvirus maltsch</taxon>
    </lineage>
</organism>
<dbReference type="InterPro" id="IPR011990">
    <property type="entry name" value="TPR-like_helical_dom_sf"/>
</dbReference>
<dbReference type="InterPro" id="IPR029044">
    <property type="entry name" value="Nucleotide-diphossugar_trans"/>
</dbReference>
<dbReference type="Gene3D" id="1.25.40.10">
    <property type="entry name" value="Tetratricopeptide repeat domain"/>
    <property type="match status" value="1"/>
</dbReference>
<name>A0A6J5KTE7_9CAUD</name>
<evidence type="ECO:0008006" key="2">
    <source>
        <dbReference type="Google" id="ProtNLM"/>
    </source>
</evidence>
<sequence length="350" mass="40451">MKVAVYAIAKNEEQFVERWAESAKEADVRFILDTGSVDSTVDTARSFGVEVMVASISPWRFDDARNASLALLPADIDYCIALDMDEVLVPGWREELEKATATRPRYKYTWSWVDGKPGLQYNGDKIHKRHGYRWKHPVHEVLVTDRMDETQEVISLEIHHHPDETKSRGQYFPLLELSTKEDPTDDRNAFYLGREYFFYQRYSEAAAELKRHLSLPRAVWPPERAASMRYIAKCELALGQPEVARSYLEEAVSEAPGRREALVELAQYFYTREDWQNCYWAAIDALKVTEKPLDYLCEEFAWNELPYDLAAIAAHKLGFKEESINYGEKAVELNPNDARLATNLTFYKGK</sequence>
<gene>
    <name evidence="1" type="ORF">UFOVP46_10</name>
</gene>
<accession>A0A6J5KTE7</accession>
<protein>
    <recommendedName>
        <fullName evidence="2">Glycosyl transferase family 2</fullName>
    </recommendedName>
</protein>
<evidence type="ECO:0000313" key="1">
    <source>
        <dbReference type="EMBL" id="CAB4123479.1"/>
    </source>
</evidence>